<keyword evidence="1" id="KW-0732">Signal</keyword>
<evidence type="ECO:0000313" key="3">
    <source>
        <dbReference type="EMBL" id="CUU82724.1"/>
    </source>
</evidence>
<feature type="chain" id="PRO_5006627082" evidence="1">
    <location>
        <begin position="17"/>
        <end position="337"/>
    </location>
</feature>
<dbReference type="InterPro" id="IPR050902">
    <property type="entry name" value="ABC_Transporter_SBP"/>
</dbReference>
<name>A0A0S4S8Y6_CAMHY</name>
<dbReference type="GO" id="GO:0071281">
    <property type="term" value="P:cellular response to iron ion"/>
    <property type="evidence" value="ECO:0007669"/>
    <property type="project" value="TreeGrafter"/>
</dbReference>
<dbReference type="PANTHER" id="PTHR30535">
    <property type="entry name" value="VITAMIN B12-BINDING PROTEIN"/>
    <property type="match status" value="1"/>
</dbReference>
<dbReference type="PANTHER" id="PTHR30535:SF34">
    <property type="entry name" value="MOLYBDATE-BINDING PROTEIN MOLA"/>
    <property type="match status" value="1"/>
</dbReference>
<reference evidence="3 4" key="1">
    <citation type="submission" date="2015-11" db="EMBL/GenBank/DDBJ databases">
        <authorList>
            <consortium name="Pathogen Informatics"/>
        </authorList>
    </citation>
    <scope>NUCLEOTIDE SEQUENCE [LARGE SCALE GENOMIC DNA]</scope>
    <source>
        <strain evidence="3 4">006A-0059</strain>
    </source>
</reference>
<protein>
    <submittedName>
        <fullName evidence="3">Periplasmic binding family protein</fullName>
    </submittedName>
</protein>
<feature type="domain" description="Fe/B12 periplasmic-binding" evidence="2">
    <location>
        <begin position="38"/>
        <end position="303"/>
    </location>
</feature>
<dbReference type="RefSeq" id="WP_059435212.1">
    <property type="nucleotide sequence ID" value="NZ_FAVB01000003.1"/>
</dbReference>
<evidence type="ECO:0000256" key="1">
    <source>
        <dbReference type="SAM" id="SignalP"/>
    </source>
</evidence>
<dbReference type="SUPFAM" id="SSF53807">
    <property type="entry name" value="Helical backbone' metal receptor"/>
    <property type="match status" value="1"/>
</dbReference>
<evidence type="ECO:0000313" key="4">
    <source>
        <dbReference type="Proteomes" id="UP000052237"/>
    </source>
</evidence>
<sequence>MFKFILLCFLAIAANASLILGKFECQNCENLNPQNIKKVYASNPALLYCLYSFDKSLIAGLVFEFWDIEKRYLDKNVYSLPVVGGFYGQGRVPNIEMVLSLKPDLIITSRGTKDDPKYGGIFRALKIPVLYIDDEDSFGVELYKAFGEVFGNQKRADELISYAEQSKNLAKSLAGLSLDKPSVYYAFGSDGLETECGSSSFIKLVDLAGGDSAKFKCKSKNKMSRVKADFEKILAANPEVILVYEKEFFDKIWSDKKWSLINAVKNKRVYLIPRSPFSWVGKPASFTKLLGLRWLINVLHKDALNLDIRREASEFYRLFLYVDLSKDDLDFILNEKN</sequence>
<organism evidence="3 4">
    <name type="scientific">Campylobacter hyointestinalis subsp. hyointestinalis</name>
    <dbReference type="NCBI Taxonomy" id="91352"/>
    <lineage>
        <taxon>Bacteria</taxon>
        <taxon>Pseudomonadati</taxon>
        <taxon>Campylobacterota</taxon>
        <taxon>Epsilonproteobacteria</taxon>
        <taxon>Campylobacterales</taxon>
        <taxon>Campylobacteraceae</taxon>
        <taxon>Campylobacter</taxon>
    </lineage>
</organism>
<gene>
    <name evidence="3" type="primary">isdE</name>
    <name evidence="3" type="ORF">ERS686654_01338</name>
</gene>
<proteinExistence type="predicted"/>
<accession>A0A0S4S8Y6</accession>
<dbReference type="EMBL" id="FAVB01000003">
    <property type="protein sequence ID" value="CUU82724.1"/>
    <property type="molecule type" value="Genomic_DNA"/>
</dbReference>
<comment type="caution">
    <text evidence="3">The sequence shown here is derived from an EMBL/GenBank/DDBJ whole genome shotgun (WGS) entry which is preliminary data.</text>
</comment>
<feature type="signal peptide" evidence="1">
    <location>
        <begin position="1"/>
        <end position="16"/>
    </location>
</feature>
<evidence type="ECO:0000259" key="2">
    <source>
        <dbReference type="PROSITE" id="PS50983"/>
    </source>
</evidence>
<dbReference type="Proteomes" id="UP000052237">
    <property type="component" value="Unassembled WGS sequence"/>
</dbReference>
<dbReference type="Gene3D" id="3.40.50.1980">
    <property type="entry name" value="Nitrogenase molybdenum iron protein domain"/>
    <property type="match status" value="2"/>
</dbReference>
<dbReference type="PROSITE" id="PS50983">
    <property type="entry name" value="FE_B12_PBP"/>
    <property type="match status" value="1"/>
</dbReference>
<dbReference type="Pfam" id="PF01497">
    <property type="entry name" value="Peripla_BP_2"/>
    <property type="match status" value="1"/>
</dbReference>
<dbReference type="AlphaFoldDB" id="A0A0S4S8Y6"/>
<dbReference type="InterPro" id="IPR002491">
    <property type="entry name" value="ABC_transptr_periplasmic_BD"/>
</dbReference>
<keyword evidence="4" id="KW-1185">Reference proteome</keyword>
<dbReference type="Gene3D" id="1.20.58.2180">
    <property type="match status" value="1"/>
</dbReference>